<dbReference type="InterPro" id="IPR007730">
    <property type="entry name" value="SPOR-like_dom"/>
</dbReference>
<name>A0A840AZE1_9SPHN</name>
<dbReference type="Pfam" id="PF05036">
    <property type="entry name" value="SPOR"/>
    <property type="match status" value="1"/>
</dbReference>
<dbReference type="PROSITE" id="PS51724">
    <property type="entry name" value="SPOR"/>
    <property type="match status" value="1"/>
</dbReference>
<keyword evidence="1" id="KW-0732">Signal</keyword>
<sequence length="450" mass="47039">MNSRFVIKLALSAALVAVPAMTASAAGAGSTANASVNTASPQKAFSWAKTAERALAKGKADKALAFAERAVQADMQNRDYRGLLARAYMAKGRFASAERTLMDVMELGQVDSRTVISLALARIALGNTESAVLLVDSNRSILPVSDYALTLALAGRSADAVKILTDAVRADNVTSRIRQNLALAYALDGRWRDARIMASQDMPQERVNERIAEWAQLARPGAYTTRVAGLLKVQPDMSDTGQPVRLALSSINAIGFAQADVAPTAAPEFADVSSAPAAAVELAAVGPAPVSDSVGFAAVENYMRAAETMPSQPVYEAPLIKASEVPAKSFVTAPVKLAVSYVPKAATPAVAGSHLVQLGAFSSVASAQAAWNKYAKRYRALNGFASASSTVTVNGKKLVRLTAMGFGDAASARATCKMIKSQGGDCFVRTNGGPQNIRMANTAGRKIAAR</sequence>
<proteinExistence type="predicted"/>
<evidence type="ECO:0000259" key="2">
    <source>
        <dbReference type="PROSITE" id="PS51724"/>
    </source>
</evidence>
<keyword evidence="4" id="KW-1185">Reference proteome</keyword>
<dbReference type="RefSeq" id="WP_183941046.1">
    <property type="nucleotide sequence ID" value="NZ_BAABBG010000023.1"/>
</dbReference>
<evidence type="ECO:0000313" key="4">
    <source>
        <dbReference type="Proteomes" id="UP000581447"/>
    </source>
</evidence>
<dbReference type="Gene3D" id="3.30.70.1070">
    <property type="entry name" value="Sporulation related repeat"/>
    <property type="match status" value="1"/>
</dbReference>
<dbReference type="Pfam" id="PF14559">
    <property type="entry name" value="TPR_19"/>
    <property type="match status" value="1"/>
</dbReference>
<comment type="caution">
    <text evidence="3">The sequence shown here is derived from an EMBL/GenBank/DDBJ whole genome shotgun (WGS) entry which is preliminary data.</text>
</comment>
<dbReference type="SUPFAM" id="SSF110997">
    <property type="entry name" value="Sporulation related repeat"/>
    <property type="match status" value="1"/>
</dbReference>
<dbReference type="InterPro" id="IPR011990">
    <property type="entry name" value="TPR-like_helical_dom_sf"/>
</dbReference>
<feature type="signal peptide" evidence="1">
    <location>
        <begin position="1"/>
        <end position="25"/>
    </location>
</feature>
<dbReference type="InterPro" id="IPR036680">
    <property type="entry name" value="SPOR-like_sf"/>
</dbReference>
<organism evidence="3 4">
    <name type="scientific">Sphingorhabdus rigui</name>
    <dbReference type="NCBI Taxonomy" id="1282858"/>
    <lineage>
        <taxon>Bacteria</taxon>
        <taxon>Pseudomonadati</taxon>
        <taxon>Pseudomonadota</taxon>
        <taxon>Alphaproteobacteria</taxon>
        <taxon>Sphingomonadales</taxon>
        <taxon>Sphingomonadaceae</taxon>
        <taxon>Sphingorhabdus</taxon>
    </lineage>
</organism>
<dbReference type="SUPFAM" id="SSF48452">
    <property type="entry name" value="TPR-like"/>
    <property type="match status" value="1"/>
</dbReference>
<evidence type="ECO:0000313" key="3">
    <source>
        <dbReference type="EMBL" id="MBB3942993.1"/>
    </source>
</evidence>
<reference evidence="3 4" key="1">
    <citation type="submission" date="2020-08" db="EMBL/GenBank/DDBJ databases">
        <title>Genomic Encyclopedia of Type Strains, Phase IV (KMG-IV): sequencing the most valuable type-strain genomes for metagenomic binning, comparative biology and taxonomic classification.</title>
        <authorList>
            <person name="Goeker M."/>
        </authorList>
    </citation>
    <scope>NUCLEOTIDE SEQUENCE [LARGE SCALE GENOMIC DNA]</scope>
    <source>
        <strain evidence="3 4">DSM 29050</strain>
    </source>
</reference>
<dbReference type="Gene3D" id="1.25.40.10">
    <property type="entry name" value="Tetratricopeptide repeat domain"/>
    <property type="match status" value="1"/>
</dbReference>
<feature type="domain" description="SPOR" evidence="2">
    <location>
        <begin position="348"/>
        <end position="431"/>
    </location>
</feature>
<dbReference type="GO" id="GO:0042834">
    <property type="term" value="F:peptidoglycan binding"/>
    <property type="evidence" value="ECO:0007669"/>
    <property type="project" value="InterPro"/>
</dbReference>
<evidence type="ECO:0000256" key="1">
    <source>
        <dbReference type="SAM" id="SignalP"/>
    </source>
</evidence>
<accession>A0A840AZE1</accession>
<protein>
    <submittedName>
        <fullName evidence="3">Flp pilus assembly protein TadD</fullName>
    </submittedName>
</protein>
<feature type="chain" id="PRO_5032271281" evidence="1">
    <location>
        <begin position="26"/>
        <end position="450"/>
    </location>
</feature>
<gene>
    <name evidence="3" type="ORF">GGR91_001215</name>
</gene>
<dbReference type="AlphaFoldDB" id="A0A840AZE1"/>
<dbReference type="Proteomes" id="UP000581447">
    <property type="component" value="Unassembled WGS sequence"/>
</dbReference>
<dbReference type="EMBL" id="JACIEA010000001">
    <property type="protein sequence ID" value="MBB3942993.1"/>
    <property type="molecule type" value="Genomic_DNA"/>
</dbReference>